<evidence type="ECO:0000313" key="1">
    <source>
        <dbReference type="EMBL" id="DAG89131.1"/>
    </source>
</evidence>
<protein>
    <submittedName>
        <fullName evidence="1">Uncharacterized protein</fullName>
    </submittedName>
</protein>
<reference evidence="1" key="1">
    <citation type="journal article" date="2021" name="Proc. Natl. Acad. Sci. U.S.A.">
        <title>A Catalog of Tens of Thousands of Viruses from Human Metagenomes Reveals Hidden Associations with Chronic Diseases.</title>
        <authorList>
            <person name="Tisza M.J."/>
            <person name="Buck C.B."/>
        </authorList>
    </citation>
    <scope>NUCLEOTIDE SEQUENCE</scope>
    <source>
        <strain evidence="1">CtfgE36</strain>
    </source>
</reference>
<proteinExistence type="predicted"/>
<name>A0A8S5VKC7_9CAUD</name>
<sequence>MKTLHHTETTWNGRRIIIDAADLTAEYGYIEVMAMYPDGLEIECYHTHDPEDARLMFNHYCDLAADRPTADTYTRQDWERDHSFKARPGQSITADVYDEFYNCMPPYSLPRDLRRDGHTQGFLMGEPHSSDAQGQLYMAFIRHGLRHYYFGLVHR</sequence>
<accession>A0A8S5VKC7</accession>
<organism evidence="1">
    <name type="scientific">Ackermannviridae sp</name>
    <dbReference type="NCBI Taxonomy" id="2831612"/>
    <lineage>
        <taxon>Viruses</taxon>
        <taxon>Duplodnaviria</taxon>
        <taxon>Heunggongvirae</taxon>
        <taxon>Uroviricota</taxon>
        <taxon>Caudoviricetes</taxon>
        <taxon>Pantevenvirales</taxon>
        <taxon>Ackermannviridae</taxon>
    </lineage>
</organism>
<dbReference type="EMBL" id="BK035253">
    <property type="protein sequence ID" value="DAG89131.1"/>
    <property type="molecule type" value="Genomic_DNA"/>
</dbReference>